<reference evidence="1" key="2">
    <citation type="submission" date="2023-06" db="EMBL/GenBank/DDBJ databases">
        <authorList>
            <consortium name="Lawrence Berkeley National Laboratory"/>
            <person name="Haridas S."/>
            <person name="Hensen N."/>
            <person name="Bonometti L."/>
            <person name="Westerberg I."/>
            <person name="Brannstrom I.O."/>
            <person name="Guillou S."/>
            <person name="Cros-Aarteil S."/>
            <person name="Calhoun S."/>
            <person name="Kuo A."/>
            <person name="Mondo S."/>
            <person name="Pangilinan J."/>
            <person name="Riley R."/>
            <person name="Labutti K."/>
            <person name="Andreopoulos B."/>
            <person name="Lipzen A."/>
            <person name="Chen C."/>
            <person name="Yanf M."/>
            <person name="Daum C."/>
            <person name="Ng V."/>
            <person name="Clum A."/>
            <person name="Steindorff A."/>
            <person name="Ohm R."/>
            <person name="Martin F."/>
            <person name="Silar P."/>
            <person name="Natvig D."/>
            <person name="Lalanne C."/>
            <person name="Gautier V."/>
            <person name="Ament-Velasquez S.L."/>
            <person name="Kruys A."/>
            <person name="Hutchinson M.I."/>
            <person name="Powell A.J."/>
            <person name="Barry K."/>
            <person name="Miller A.N."/>
            <person name="Grigoriev I.V."/>
            <person name="Debuchy R."/>
            <person name="Gladieux P."/>
            <person name="Thoren M.H."/>
            <person name="Johannesson H."/>
        </authorList>
    </citation>
    <scope>NUCLEOTIDE SEQUENCE</scope>
    <source>
        <strain evidence="1">CBS 118394</strain>
    </source>
</reference>
<reference evidence="1" key="1">
    <citation type="journal article" date="2023" name="Mol. Phylogenet. Evol.">
        <title>Genome-scale phylogeny and comparative genomics of the fungal order Sordariales.</title>
        <authorList>
            <person name="Hensen N."/>
            <person name="Bonometti L."/>
            <person name="Westerberg I."/>
            <person name="Brannstrom I.O."/>
            <person name="Guillou S."/>
            <person name="Cros-Aarteil S."/>
            <person name="Calhoun S."/>
            <person name="Haridas S."/>
            <person name="Kuo A."/>
            <person name="Mondo S."/>
            <person name="Pangilinan J."/>
            <person name="Riley R."/>
            <person name="LaButti K."/>
            <person name="Andreopoulos B."/>
            <person name="Lipzen A."/>
            <person name="Chen C."/>
            <person name="Yan M."/>
            <person name="Daum C."/>
            <person name="Ng V."/>
            <person name="Clum A."/>
            <person name="Steindorff A."/>
            <person name="Ohm R.A."/>
            <person name="Martin F."/>
            <person name="Silar P."/>
            <person name="Natvig D.O."/>
            <person name="Lalanne C."/>
            <person name="Gautier V."/>
            <person name="Ament-Velasquez S.L."/>
            <person name="Kruys A."/>
            <person name="Hutchinson M.I."/>
            <person name="Powell A.J."/>
            <person name="Barry K."/>
            <person name="Miller A.N."/>
            <person name="Grigoriev I.V."/>
            <person name="Debuchy R."/>
            <person name="Gladieux P."/>
            <person name="Hiltunen Thoren M."/>
            <person name="Johannesson H."/>
        </authorList>
    </citation>
    <scope>NUCLEOTIDE SEQUENCE</scope>
    <source>
        <strain evidence="1">CBS 118394</strain>
    </source>
</reference>
<dbReference type="Proteomes" id="UP001283341">
    <property type="component" value="Unassembled WGS sequence"/>
</dbReference>
<dbReference type="InterPro" id="IPR023393">
    <property type="entry name" value="START-like_dom_sf"/>
</dbReference>
<dbReference type="PANTHER" id="PTHR39332">
    <property type="entry name" value="BLL4707 PROTEIN"/>
    <property type="match status" value="1"/>
</dbReference>
<dbReference type="SUPFAM" id="SSF55961">
    <property type="entry name" value="Bet v1-like"/>
    <property type="match status" value="1"/>
</dbReference>
<evidence type="ECO:0000313" key="2">
    <source>
        <dbReference type="Proteomes" id="UP001283341"/>
    </source>
</evidence>
<comment type="caution">
    <text evidence="1">The sequence shown here is derived from an EMBL/GenBank/DDBJ whole genome shotgun (WGS) entry which is preliminary data.</text>
</comment>
<dbReference type="Pfam" id="PF10604">
    <property type="entry name" value="Polyketide_cyc2"/>
    <property type="match status" value="1"/>
</dbReference>
<organism evidence="1 2">
    <name type="scientific">Apodospora peruviana</name>
    <dbReference type="NCBI Taxonomy" id="516989"/>
    <lineage>
        <taxon>Eukaryota</taxon>
        <taxon>Fungi</taxon>
        <taxon>Dikarya</taxon>
        <taxon>Ascomycota</taxon>
        <taxon>Pezizomycotina</taxon>
        <taxon>Sordariomycetes</taxon>
        <taxon>Sordariomycetidae</taxon>
        <taxon>Sordariales</taxon>
        <taxon>Lasiosphaeriaceae</taxon>
        <taxon>Apodospora</taxon>
    </lineage>
</organism>
<accession>A0AAE0M5M4</accession>
<keyword evidence="2" id="KW-1185">Reference proteome</keyword>
<protein>
    <recommendedName>
        <fullName evidence="3">Bet v1-like protein</fullName>
    </recommendedName>
</protein>
<dbReference type="Gene3D" id="3.30.530.20">
    <property type="match status" value="1"/>
</dbReference>
<sequence>MASNAIATTNEVDVSAVIEAPLAHVWHFIKLGEFHKFWPAIEKAERVKGTTSDSDVYKWTFKDGTSLEVKQDEHSNINHFITYSAINAEPELPYSSMVSTIRCEPVTSGKLENSTFVRWSARFSSDADLGVIEDAKYKRQDALKGLEAAASSMSKA</sequence>
<dbReference type="CDD" id="cd07821">
    <property type="entry name" value="PYR_PYL_RCAR_like"/>
    <property type="match status" value="1"/>
</dbReference>
<evidence type="ECO:0000313" key="1">
    <source>
        <dbReference type="EMBL" id="KAK3318754.1"/>
    </source>
</evidence>
<proteinExistence type="predicted"/>
<dbReference type="AlphaFoldDB" id="A0AAE0M5M4"/>
<gene>
    <name evidence="1" type="ORF">B0H66DRAFT_558132</name>
</gene>
<dbReference type="EMBL" id="JAUEDM010000004">
    <property type="protein sequence ID" value="KAK3318754.1"/>
    <property type="molecule type" value="Genomic_DNA"/>
</dbReference>
<name>A0AAE0M5M4_9PEZI</name>
<evidence type="ECO:0008006" key="3">
    <source>
        <dbReference type="Google" id="ProtNLM"/>
    </source>
</evidence>
<dbReference type="InterPro" id="IPR019587">
    <property type="entry name" value="Polyketide_cyclase/dehydratase"/>
</dbReference>
<dbReference type="PANTHER" id="PTHR39332:SF7">
    <property type="entry name" value="SRPBCC FAMILY PROTEIN"/>
    <property type="match status" value="1"/>
</dbReference>